<feature type="binding site" evidence="4">
    <location>
        <position position="8"/>
    </location>
    <ligand>
        <name>a divalent metal cation</name>
        <dbReference type="ChEBI" id="CHEBI:60240"/>
        <label>1</label>
    </ligand>
</feature>
<evidence type="ECO:0000256" key="3">
    <source>
        <dbReference type="ARBA" id="ARBA00022801"/>
    </source>
</evidence>
<dbReference type="PIRSF" id="PIRSF005902">
    <property type="entry name" value="DNase_TatD"/>
    <property type="match status" value="1"/>
</dbReference>
<reference evidence="5 6" key="1">
    <citation type="submission" date="2017-06" db="EMBL/GenBank/DDBJ databases">
        <title>Azoarcus sp. TSNA42 complete genome sequence.</title>
        <authorList>
            <person name="Woo J.-H."/>
            <person name="Kim H.-S."/>
        </authorList>
    </citation>
    <scope>NUCLEOTIDE SEQUENCE [LARGE SCALE GENOMIC DNA]</scope>
    <source>
        <strain evidence="5 6">TSNA42</strain>
    </source>
</reference>
<dbReference type="PROSITE" id="PS01091">
    <property type="entry name" value="TATD_3"/>
    <property type="match status" value="1"/>
</dbReference>
<accession>A0A2U8H4U0</accession>
<dbReference type="PANTHER" id="PTHR46124">
    <property type="entry name" value="D-AMINOACYL-TRNA DEACYLASE"/>
    <property type="match status" value="1"/>
</dbReference>
<feature type="binding site" evidence="4">
    <location>
        <position position="6"/>
    </location>
    <ligand>
        <name>a divalent metal cation</name>
        <dbReference type="ChEBI" id="CHEBI:60240"/>
        <label>1</label>
    </ligand>
</feature>
<dbReference type="RefSeq" id="WP_108974970.1">
    <property type="nucleotide sequence ID" value="NZ_CP022188.1"/>
</dbReference>
<dbReference type="CDD" id="cd01310">
    <property type="entry name" value="TatD_DNAse"/>
    <property type="match status" value="1"/>
</dbReference>
<dbReference type="PROSITE" id="PS01090">
    <property type="entry name" value="TATD_2"/>
    <property type="match status" value="1"/>
</dbReference>
<evidence type="ECO:0000256" key="1">
    <source>
        <dbReference type="ARBA" id="ARBA00009275"/>
    </source>
</evidence>
<evidence type="ECO:0000313" key="5">
    <source>
        <dbReference type="EMBL" id="AWI80952.1"/>
    </source>
</evidence>
<gene>
    <name evidence="5" type="ORF">CEW87_17240</name>
</gene>
<dbReference type="GO" id="GO:0046872">
    <property type="term" value="F:metal ion binding"/>
    <property type="evidence" value="ECO:0007669"/>
    <property type="project" value="UniProtKB-KW"/>
</dbReference>
<feature type="binding site" evidence="4">
    <location>
        <position position="128"/>
    </location>
    <ligand>
        <name>a divalent metal cation</name>
        <dbReference type="ChEBI" id="CHEBI:60240"/>
        <label>2</label>
    </ligand>
</feature>
<dbReference type="InterPro" id="IPR001130">
    <property type="entry name" value="TatD-like"/>
</dbReference>
<dbReference type="AlphaFoldDB" id="A0A2U8H4U0"/>
<comment type="similarity">
    <text evidence="1">Belongs to the metallo-dependent hydrolases superfamily. TatD-type hydrolase family.</text>
</comment>
<evidence type="ECO:0000313" key="6">
    <source>
        <dbReference type="Proteomes" id="UP000244902"/>
    </source>
</evidence>
<dbReference type="PROSITE" id="PS01137">
    <property type="entry name" value="TATD_1"/>
    <property type="match status" value="1"/>
</dbReference>
<dbReference type="InterPro" id="IPR018228">
    <property type="entry name" value="DNase_TatD-rel_CS"/>
</dbReference>
<dbReference type="EMBL" id="CP022188">
    <property type="protein sequence ID" value="AWI80952.1"/>
    <property type="molecule type" value="Genomic_DNA"/>
</dbReference>
<dbReference type="OrthoDB" id="9810005at2"/>
<proteinExistence type="inferred from homology"/>
<dbReference type="PANTHER" id="PTHR46124:SF2">
    <property type="entry name" value="D-AMINOACYL-TRNA DEACYLASE"/>
    <property type="match status" value="1"/>
</dbReference>
<dbReference type="SUPFAM" id="SSF51556">
    <property type="entry name" value="Metallo-dependent hydrolases"/>
    <property type="match status" value="1"/>
</dbReference>
<dbReference type="GO" id="GO:0016788">
    <property type="term" value="F:hydrolase activity, acting on ester bonds"/>
    <property type="evidence" value="ECO:0007669"/>
    <property type="project" value="InterPro"/>
</dbReference>
<dbReference type="Proteomes" id="UP000244902">
    <property type="component" value="Chromosome"/>
</dbReference>
<name>A0A2U8H4U0_9RHOO</name>
<protein>
    <submittedName>
        <fullName evidence="5">DNAase</fullName>
    </submittedName>
</protein>
<dbReference type="FunFam" id="3.20.20.140:FF:000005">
    <property type="entry name" value="TatD family hydrolase"/>
    <property type="match status" value="1"/>
</dbReference>
<keyword evidence="2 4" id="KW-0479">Metal-binding</keyword>
<organism evidence="5 6">
    <name type="scientific">Parazoarcus communis</name>
    <dbReference type="NCBI Taxonomy" id="41977"/>
    <lineage>
        <taxon>Bacteria</taxon>
        <taxon>Pseudomonadati</taxon>
        <taxon>Pseudomonadota</taxon>
        <taxon>Betaproteobacteria</taxon>
        <taxon>Rhodocyclales</taxon>
        <taxon>Zoogloeaceae</taxon>
        <taxon>Parazoarcus</taxon>
    </lineage>
</organism>
<feature type="binding site" evidence="4">
    <location>
        <position position="92"/>
    </location>
    <ligand>
        <name>a divalent metal cation</name>
        <dbReference type="ChEBI" id="CHEBI:60240"/>
        <label>1</label>
    </ligand>
</feature>
<feature type="binding site" evidence="4">
    <location>
        <position position="151"/>
    </location>
    <ligand>
        <name>a divalent metal cation</name>
        <dbReference type="ChEBI" id="CHEBI:60240"/>
        <label>2</label>
    </ligand>
</feature>
<dbReference type="InterPro" id="IPR032466">
    <property type="entry name" value="Metal_Hydrolase"/>
</dbReference>
<keyword evidence="3" id="KW-0378">Hydrolase</keyword>
<sequence>MLIDTHIHLDASEFDGNREKVLIDARAAGVGAFVVPAVDRESFRRVAALASANRDIHPALGIHPLYTGEATQADLELLEYELGREKCVAVGEIGLDHFVEDVDREQQLLFFVAQLRIAQRYKLPVILHLRRAQDAVLKQLRLHAVCGGIAHAFNGSRQQADAFIKLGFKLGFGGAMSFEGSQRIRRLATELPLESIVLETDAPDMAPAWGQGLPNVPANIARYARILADLRGLPVEEVIRATSVNARAALPGLDVSSAAV</sequence>
<evidence type="ECO:0000256" key="4">
    <source>
        <dbReference type="PIRSR" id="PIRSR005902-1"/>
    </source>
</evidence>
<dbReference type="Pfam" id="PF01026">
    <property type="entry name" value="TatD_DNase"/>
    <property type="match status" value="1"/>
</dbReference>
<dbReference type="Gene3D" id="3.20.20.140">
    <property type="entry name" value="Metal-dependent hydrolases"/>
    <property type="match status" value="1"/>
</dbReference>
<evidence type="ECO:0000256" key="2">
    <source>
        <dbReference type="ARBA" id="ARBA00022723"/>
    </source>
</evidence>
<feature type="binding site" evidence="4">
    <location>
        <position position="201"/>
    </location>
    <ligand>
        <name>a divalent metal cation</name>
        <dbReference type="ChEBI" id="CHEBI:60240"/>
        <label>1</label>
    </ligand>
</feature>